<keyword evidence="3 5" id="KW-0067">ATP-binding</keyword>
<evidence type="ECO:0000256" key="3">
    <source>
        <dbReference type="ARBA" id="ARBA00022840"/>
    </source>
</evidence>
<reference evidence="5 6" key="1">
    <citation type="journal article" date="2015" name="Genome Announc.">
        <title>Expanding the biotechnology potential of lactobacilli through comparative genomics of 213 strains and associated genera.</title>
        <authorList>
            <person name="Sun Z."/>
            <person name="Harris H.M."/>
            <person name="McCann A."/>
            <person name="Guo C."/>
            <person name="Argimon S."/>
            <person name="Zhang W."/>
            <person name="Yang X."/>
            <person name="Jeffery I.B."/>
            <person name="Cooney J.C."/>
            <person name="Kagawa T.F."/>
            <person name="Liu W."/>
            <person name="Song Y."/>
            <person name="Salvetti E."/>
            <person name="Wrobel A."/>
            <person name="Rasinkangas P."/>
            <person name="Parkhill J."/>
            <person name="Rea M.C."/>
            <person name="O'Sullivan O."/>
            <person name="Ritari J."/>
            <person name="Douillard F.P."/>
            <person name="Paul Ross R."/>
            <person name="Yang R."/>
            <person name="Briner A.E."/>
            <person name="Felis G.E."/>
            <person name="de Vos W.M."/>
            <person name="Barrangou R."/>
            <person name="Klaenhammer T.R."/>
            <person name="Caufield P.W."/>
            <person name="Cui Y."/>
            <person name="Zhang H."/>
            <person name="O'Toole P.W."/>
        </authorList>
    </citation>
    <scope>NUCLEOTIDE SEQUENCE [LARGE SCALE GENOMIC DNA]</scope>
    <source>
        <strain evidence="5 6">DSM 20405</strain>
    </source>
</reference>
<dbReference type="AlphaFoldDB" id="A0A0R2GXP2"/>
<dbReference type="Pfam" id="PF01695">
    <property type="entry name" value="IstB_IS21"/>
    <property type="match status" value="1"/>
</dbReference>
<dbReference type="EMBL" id="JQBL01000074">
    <property type="protein sequence ID" value="KRN45529.1"/>
    <property type="molecule type" value="Genomic_DNA"/>
</dbReference>
<dbReference type="NCBIfam" id="NF038214">
    <property type="entry name" value="IS21_help_AAA"/>
    <property type="match status" value="1"/>
</dbReference>
<dbReference type="RefSeq" id="WP_031589897.1">
    <property type="nucleotide sequence ID" value="NZ_JNKN01000067.1"/>
</dbReference>
<name>A0A0R2GXP2_9FIRM</name>
<dbReference type="Proteomes" id="UP000051841">
    <property type="component" value="Unassembled WGS sequence"/>
</dbReference>
<evidence type="ECO:0000256" key="1">
    <source>
        <dbReference type="ARBA" id="ARBA00008059"/>
    </source>
</evidence>
<organism evidence="5 6">
    <name type="scientific">Kandleria vitulina DSM 20405</name>
    <dbReference type="NCBI Taxonomy" id="1410657"/>
    <lineage>
        <taxon>Bacteria</taxon>
        <taxon>Bacillati</taxon>
        <taxon>Bacillota</taxon>
        <taxon>Erysipelotrichia</taxon>
        <taxon>Erysipelotrichales</taxon>
        <taxon>Coprobacillaceae</taxon>
        <taxon>Kandleria</taxon>
    </lineage>
</organism>
<dbReference type="InterPro" id="IPR002611">
    <property type="entry name" value="IstB_ATP-bd"/>
</dbReference>
<comment type="caution">
    <text evidence="5">The sequence shown here is derived from an EMBL/GenBank/DDBJ whole genome shotgun (WGS) entry which is preliminary data.</text>
</comment>
<dbReference type="PIRSF" id="PIRSF003073">
    <property type="entry name" value="DNAC_TnpB_IstB"/>
    <property type="match status" value="1"/>
</dbReference>
<evidence type="ECO:0000259" key="4">
    <source>
        <dbReference type="SMART" id="SM00382"/>
    </source>
</evidence>
<dbReference type="Gene3D" id="3.40.50.300">
    <property type="entry name" value="P-loop containing nucleotide triphosphate hydrolases"/>
    <property type="match status" value="1"/>
</dbReference>
<dbReference type="CDD" id="cd00009">
    <property type="entry name" value="AAA"/>
    <property type="match status" value="1"/>
</dbReference>
<dbReference type="InterPro" id="IPR028350">
    <property type="entry name" value="DNAC/IstB-like"/>
</dbReference>
<protein>
    <submittedName>
        <fullName evidence="5">ATP-binding protein</fullName>
    </submittedName>
</protein>
<dbReference type="SMART" id="SM00382">
    <property type="entry name" value="AAA"/>
    <property type="match status" value="1"/>
</dbReference>
<dbReference type="PANTHER" id="PTHR30050:SF4">
    <property type="entry name" value="ATP-BINDING PROTEIN RV3427C IN INSERTION SEQUENCE-RELATED"/>
    <property type="match status" value="1"/>
</dbReference>
<dbReference type="InterPro" id="IPR003593">
    <property type="entry name" value="AAA+_ATPase"/>
</dbReference>
<sequence>MDTTYNKLLNNLDLLKLNTFRNNLSQYIDMINAGDKSIIEALYELTEKEKRFRDEKATIMQVKKSAFPYLRDIDDYDFSFQPSVDRRKIEDLASLRFMENNENILFVGSPGTGKTHLASAIGAEAARHRYSVYFITCQELMSQLKKAEMENRLEARLKAFMRHKLLIIDEIGYLNLDQEDANLFFQLISLRYEKKSTIITTNKTLSKWTEIFGDPIIANAILDRLLHHSHVINIVGPSYRTKNILTNAEEPKSKEY</sequence>
<gene>
    <name evidence="5" type="ORF">IV49_GL001980</name>
</gene>
<keyword evidence="2" id="KW-0547">Nucleotide-binding</keyword>
<evidence type="ECO:0000256" key="2">
    <source>
        <dbReference type="ARBA" id="ARBA00022741"/>
    </source>
</evidence>
<feature type="domain" description="AAA+ ATPase" evidence="4">
    <location>
        <begin position="100"/>
        <end position="233"/>
    </location>
</feature>
<dbReference type="GO" id="GO:0006260">
    <property type="term" value="P:DNA replication"/>
    <property type="evidence" value="ECO:0007669"/>
    <property type="project" value="TreeGrafter"/>
</dbReference>
<accession>A0A0R2GXP2</accession>
<dbReference type="SUPFAM" id="SSF52540">
    <property type="entry name" value="P-loop containing nucleoside triphosphate hydrolases"/>
    <property type="match status" value="1"/>
</dbReference>
<evidence type="ECO:0000313" key="5">
    <source>
        <dbReference type="EMBL" id="KRN45529.1"/>
    </source>
</evidence>
<dbReference type="InterPro" id="IPR047661">
    <property type="entry name" value="IstB"/>
</dbReference>
<evidence type="ECO:0000313" key="6">
    <source>
        <dbReference type="Proteomes" id="UP000051841"/>
    </source>
</evidence>
<dbReference type="PATRIC" id="fig|1410657.5.peg.2044"/>
<dbReference type="InterPro" id="IPR027417">
    <property type="entry name" value="P-loop_NTPase"/>
</dbReference>
<keyword evidence="6" id="KW-1185">Reference proteome</keyword>
<dbReference type="GO" id="GO:0005524">
    <property type="term" value="F:ATP binding"/>
    <property type="evidence" value="ECO:0007669"/>
    <property type="project" value="UniProtKB-KW"/>
</dbReference>
<proteinExistence type="inferred from homology"/>
<dbReference type="PANTHER" id="PTHR30050">
    <property type="entry name" value="CHROMOSOMAL REPLICATION INITIATOR PROTEIN DNAA"/>
    <property type="match status" value="1"/>
</dbReference>
<comment type="similarity">
    <text evidence="1">Belongs to the IS21/IS1162 putative ATP-binding protein family.</text>
</comment>